<accession>A0A183B391</accession>
<dbReference type="Proteomes" id="UP000272942">
    <property type="component" value="Unassembled WGS sequence"/>
</dbReference>
<reference evidence="1 2" key="2">
    <citation type="submission" date="2018-11" db="EMBL/GenBank/DDBJ databases">
        <authorList>
            <consortium name="Pathogen Informatics"/>
        </authorList>
    </citation>
    <scope>NUCLEOTIDE SEQUENCE [LARGE SCALE GENOMIC DNA]</scope>
    <source>
        <strain evidence="1 2">Egypt</strain>
    </source>
</reference>
<evidence type="ECO:0000313" key="3">
    <source>
        <dbReference type="WBParaSite" id="ECPE_0001371601-mRNA-1"/>
    </source>
</evidence>
<gene>
    <name evidence="1" type="ORF">ECPE_LOCUS13676</name>
</gene>
<evidence type="ECO:0000313" key="1">
    <source>
        <dbReference type="EMBL" id="VDP90948.1"/>
    </source>
</evidence>
<dbReference type="OrthoDB" id="10013157at2759"/>
<organism evidence="3">
    <name type="scientific">Echinostoma caproni</name>
    <dbReference type="NCBI Taxonomy" id="27848"/>
    <lineage>
        <taxon>Eukaryota</taxon>
        <taxon>Metazoa</taxon>
        <taxon>Spiralia</taxon>
        <taxon>Lophotrochozoa</taxon>
        <taxon>Platyhelminthes</taxon>
        <taxon>Trematoda</taxon>
        <taxon>Digenea</taxon>
        <taxon>Plagiorchiida</taxon>
        <taxon>Echinostomata</taxon>
        <taxon>Echinostomatoidea</taxon>
        <taxon>Echinostomatidae</taxon>
        <taxon>Echinostoma</taxon>
    </lineage>
</organism>
<evidence type="ECO:0000313" key="2">
    <source>
        <dbReference type="Proteomes" id="UP000272942"/>
    </source>
</evidence>
<keyword evidence="2" id="KW-1185">Reference proteome</keyword>
<dbReference type="EMBL" id="UZAN01055664">
    <property type="protein sequence ID" value="VDP90948.1"/>
    <property type="molecule type" value="Genomic_DNA"/>
</dbReference>
<protein>
    <submittedName>
        <fullName evidence="3">RGS domain-containing protein</fullName>
    </submittedName>
</protein>
<dbReference type="WBParaSite" id="ECPE_0001371601-mRNA-1">
    <property type="protein sequence ID" value="ECPE_0001371601-mRNA-1"/>
    <property type="gene ID" value="ECPE_0001371601"/>
</dbReference>
<reference evidence="3" key="1">
    <citation type="submission" date="2016-06" db="UniProtKB">
        <authorList>
            <consortium name="WormBaseParasite"/>
        </authorList>
    </citation>
    <scope>IDENTIFICATION</scope>
</reference>
<name>A0A183B391_9TREM</name>
<sequence>MISWCAFRPLNLEVVLFYQYLVDYGQRTQCPLIDQDLIFHLEVARFQIDISPEVCSRLLKRIQRQLSQKAPIDRKVFDEASQTIVRELLSFYAGFRCNVLGANATRAECLPSPKSKAVRSTEIPWLAAPLSKRRNISPEQTVIHK</sequence>
<proteinExistence type="predicted"/>
<dbReference type="AlphaFoldDB" id="A0A183B391"/>